<keyword evidence="2" id="KW-1185">Reference proteome</keyword>
<dbReference type="SUPFAM" id="SSF53335">
    <property type="entry name" value="S-adenosyl-L-methionine-dependent methyltransferases"/>
    <property type="match status" value="1"/>
</dbReference>
<dbReference type="EMBL" id="VIEB01000083">
    <property type="protein sequence ID" value="TQE07610.1"/>
    <property type="molecule type" value="Genomic_DNA"/>
</dbReference>
<comment type="caution">
    <text evidence="1">The sequence shown here is derived from an EMBL/GenBank/DDBJ whole genome shotgun (WGS) entry which is preliminary data.</text>
</comment>
<dbReference type="PANTHER" id="PTHR45277:SF1">
    <property type="entry name" value="EXPRESSED PROTEIN"/>
    <property type="match status" value="1"/>
</dbReference>
<accession>A0A540NAV0</accession>
<sequence length="113" mass="12414">MVGLVNEWFTVKNALDVGSGCGILLNVVATQMKKEGSSGRVVGQDRSKMMSLLSTLRTMKIEGVGEYVTCREGDPRRLLFGDGYLDILVSAVSSTPSEKSMSIRRWKGASRRR</sequence>
<protein>
    <submittedName>
        <fullName evidence="1">Uncharacterized protein</fullName>
    </submittedName>
</protein>
<proteinExistence type="predicted"/>
<dbReference type="AlphaFoldDB" id="A0A540NAV0"/>
<dbReference type="PANTHER" id="PTHR45277">
    <property type="entry name" value="EXPRESSED PROTEIN"/>
    <property type="match status" value="1"/>
</dbReference>
<dbReference type="Proteomes" id="UP000315295">
    <property type="component" value="Unassembled WGS sequence"/>
</dbReference>
<evidence type="ECO:0000313" key="2">
    <source>
        <dbReference type="Proteomes" id="UP000315295"/>
    </source>
</evidence>
<gene>
    <name evidence="1" type="ORF">C1H46_006753</name>
</gene>
<name>A0A540NAV0_MALBA</name>
<organism evidence="1 2">
    <name type="scientific">Malus baccata</name>
    <name type="common">Siberian crab apple</name>
    <name type="synonym">Pyrus baccata</name>
    <dbReference type="NCBI Taxonomy" id="106549"/>
    <lineage>
        <taxon>Eukaryota</taxon>
        <taxon>Viridiplantae</taxon>
        <taxon>Streptophyta</taxon>
        <taxon>Embryophyta</taxon>
        <taxon>Tracheophyta</taxon>
        <taxon>Spermatophyta</taxon>
        <taxon>Magnoliopsida</taxon>
        <taxon>eudicotyledons</taxon>
        <taxon>Gunneridae</taxon>
        <taxon>Pentapetalae</taxon>
        <taxon>rosids</taxon>
        <taxon>fabids</taxon>
        <taxon>Rosales</taxon>
        <taxon>Rosaceae</taxon>
        <taxon>Amygdaloideae</taxon>
        <taxon>Maleae</taxon>
        <taxon>Malus</taxon>
    </lineage>
</organism>
<dbReference type="STRING" id="106549.A0A540NAV0"/>
<evidence type="ECO:0000313" key="1">
    <source>
        <dbReference type="EMBL" id="TQE07610.1"/>
    </source>
</evidence>
<reference evidence="1 2" key="1">
    <citation type="journal article" date="2019" name="G3 (Bethesda)">
        <title>Sequencing of a Wild Apple (Malus baccata) Genome Unravels the Differences Between Cultivated and Wild Apple Species Regarding Disease Resistance and Cold Tolerance.</title>
        <authorList>
            <person name="Chen X."/>
        </authorList>
    </citation>
    <scope>NUCLEOTIDE SEQUENCE [LARGE SCALE GENOMIC DNA]</scope>
    <source>
        <strain evidence="2">cv. Shandingzi</strain>
        <tissue evidence="1">Leaves</tissue>
    </source>
</reference>
<dbReference type="InterPro" id="IPR029063">
    <property type="entry name" value="SAM-dependent_MTases_sf"/>
</dbReference>
<dbReference type="CDD" id="cd02440">
    <property type="entry name" value="AdoMet_MTases"/>
    <property type="match status" value="1"/>
</dbReference>
<dbReference type="Gene3D" id="3.40.50.150">
    <property type="entry name" value="Vaccinia Virus protein VP39"/>
    <property type="match status" value="1"/>
</dbReference>
<dbReference type="Pfam" id="PF01135">
    <property type="entry name" value="PCMT"/>
    <property type="match status" value="1"/>
</dbReference>